<protein>
    <submittedName>
        <fullName evidence="1">Uncharacterized protein</fullName>
    </submittedName>
</protein>
<dbReference type="EMBL" id="CP002983">
    <property type="protein sequence ID" value="AEN17221.1"/>
    <property type="molecule type" value="Genomic_DNA"/>
</dbReference>
<gene>
    <name evidence="1" type="ORF">HPSNT_05430</name>
</gene>
<dbReference type="HOGENOM" id="CLU_3217140_0_0_7"/>
<accession>G2MCB4</accession>
<evidence type="ECO:0000313" key="2">
    <source>
        <dbReference type="Proteomes" id="UP000008534"/>
    </source>
</evidence>
<reference evidence="1 2" key="1">
    <citation type="submission" date="2011-08" db="EMBL/GenBank/DDBJ databases">
        <authorList>
            <person name="Kersulyte D."/>
            <person name="Choudhury A."/>
            <person name="Mukhopadhyay A.K."/>
            <person name="Nair G.B."/>
            <person name="Berg D.E."/>
        </authorList>
    </citation>
    <scope>NUCLEOTIDE SEQUENCE [LARGE SCALE GENOMIC DNA]</scope>
    <source>
        <strain evidence="2">SNT49</strain>
    </source>
</reference>
<evidence type="ECO:0000313" key="1">
    <source>
        <dbReference type="EMBL" id="AEN17221.1"/>
    </source>
</evidence>
<dbReference type="RefSeq" id="WP_014536771.1">
    <property type="nucleotide sequence ID" value="NC_017376.1"/>
</dbReference>
<name>G2MCB4_HELPX</name>
<sequence length="44" mass="5190">MKQIEWNILACFVRVSNIFYKALTSGNKNFDSDRGFIDFKEQSK</sequence>
<dbReference type="Proteomes" id="UP000008534">
    <property type="component" value="Chromosome"/>
</dbReference>
<organism evidence="1 2">
    <name type="scientific">Helicobacter pylori SNT49</name>
    <dbReference type="NCBI Taxonomy" id="1055530"/>
    <lineage>
        <taxon>Bacteria</taxon>
        <taxon>Pseudomonadati</taxon>
        <taxon>Campylobacterota</taxon>
        <taxon>Epsilonproteobacteria</taxon>
        <taxon>Campylobacterales</taxon>
        <taxon>Helicobacteraceae</taxon>
        <taxon>Helicobacter</taxon>
    </lineage>
</organism>
<dbReference type="KEGG" id="hen:HPSNT_05430"/>
<dbReference type="AlphaFoldDB" id="G2MCB4"/>
<proteinExistence type="predicted"/>
<dbReference type="PATRIC" id="fig|1055530.4.peg.1087"/>